<dbReference type="Proteomes" id="UP000547879">
    <property type="component" value="Unassembled WGS sequence"/>
</dbReference>
<evidence type="ECO:0000313" key="1">
    <source>
        <dbReference type="EMBL" id="MBB6160970.1"/>
    </source>
</evidence>
<keyword evidence="2" id="KW-1185">Reference proteome</keyword>
<gene>
    <name evidence="1" type="ORF">HNQ72_000767</name>
</gene>
<comment type="caution">
    <text evidence="1">The sequence shown here is derived from an EMBL/GenBank/DDBJ whole genome shotgun (WGS) entry which is preliminary data.</text>
</comment>
<accession>A0A7W9Y307</accession>
<name>A0A7W9Y307_9HYPH</name>
<sequence>MTTTDNGQTIPALTTENLCSHEEWQSFFSRFSHFVLVANSDDQTLDAIRSSYPDTALFIFFNRVNKVLKEPFVGNSILVTRSNQAGSELVYRDILGQMVALLPAPGFLGVMNMRTVEFERLMEPSQFKQAPAGTLDLAEYFHDLYPQEHTASSGFAMALWLYEHVPASKIVLTGFSATRGKKWKLFLVHDWVFEQSVLNLLAINDRLEFSGKTVRNPYARLLQRFPDLKTEDVLFASLQTLSMQLEGNKRHIDRLISVTAPLRFLYDGFKAMKRKSKKDRILAAERK</sequence>
<dbReference type="RefSeq" id="WP_183989688.1">
    <property type="nucleotide sequence ID" value="NZ_BMHW01000001.1"/>
</dbReference>
<proteinExistence type="predicted"/>
<dbReference type="EMBL" id="JACHEG010000001">
    <property type="protein sequence ID" value="MBB6160970.1"/>
    <property type="molecule type" value="Genomic_DNA"/>
</dbReference>
<dbReference type="AlphaFoldDB" id="A0A7W9Y307"/>
<reference evidence="1 2" key="1">
    <citation type="submission" date="2020-08" db="EMBL/GenBank/DDBJ databases">
        <title>Genomic Encyclopedia of Type Strains, Phase IV (KMG-IV): sequencing the most valuable type-strain genomes for metagenomic binning, comparative biology and taxonomic classification.</title>
        <authorList>
            <person name="Goeker M."/>
        </authorList>
    </citation>
    <scope>NUCLEOTIDE SEQUENCE [LARGE SCALE GENOMIC DNA]</scope>
    <source>
        <strain evidence="1 2">DSM 100734</strain>
    </source>
</reference>
<evidence type="ECO:0000313" key="2">
    <source>
        <dbReference type="Proteomes" id="UP000547879"/>
    </source>
</evidence>
<organism evidence="1 2">
    <name type="scientific">Rhizobium wenxiniae</name>
    <dbReference type="NCBI Taxonomy" id="1737357"/>
    <lineage>
        <taxon>Bacteria</taxon>
        <taxon>Pseudomonadati</taxon>
        <taxon>Pseudomonadota</taxon>
        <taxon>Alphaproteobacteria</taxon>
        <taxon>Hyphomicrobiales</taxon>
        <taxon>Rhizobiaceae</taxon>
        <taxon>Rhizobium/Agrobacterium group</taxon>
        <taxon>Rhizobium</taxon>
    </lineage>
</organism>
<protein>
    <recommendedName>
        <fullName evidence="3">3-deoxy-manno-octulosonate cytidylyltransferase</fullName>
    </recommendedName>
</protein>
<evidence type="ECO:0008006" key="3">
    <source>
        <dbReference type="Google" id="ProtNLM"/>
    </source>
</evidence>